<evidence type="ECO:0000313" key="3">
    <source>
        <dbReference type="EMBL" id="KAH7041531.1"/>
    </source>
</evidence>
<protein>
    <recommendedName>
        <fullName evidence="5">Gamma-glutamylcyclotransferase AIG2-like domain-containing protein</fullName>
    </recommendedName>
</protein>
<dbReference type="PANTHER" id="PTHR31544">
    <property type="entry name" value="AIG2-LIKE PROTEIN D"/>
    <property type="match status" value="1"/>
</dbReference>
<evidence type="ECO:0008006" key="5">
    <source>
        <dbReference type="Google" id="ProtNLM"/>
    </source>
</evidence>
<reference evidence="3" key="1">
    <citation type="journal article" date="2021" name="Nat. Commun.">
        <title>Genetic determinants of endophytism in the Arabidopsis root mycobiome.</title>
        <authorList>
            <person name="Mesny F."/>
            <person name="Miyauchi S."/>
            <person name="Thiergart T."/>
            <person name="Pickel B."/>
            <person name="Atanasova L."/>
            <person name="Karlsson M."/>
            <person name="Huettel B."/>
            <person name="Barry K.W."/>
            <person name="Haridas S."/>
            <person name="Chen C."/>
            <person name="Bauer D."/>
            <person name="Andreopoulos W."/>
            <person name="Pangilinan J."/>
            <person name="LaButti K."/>
            <person name="Riley R."/>
            <person name="Lipzen A."/>
            <person name="Clum A."/>
            <person name="Drula E."/>
            <person name="Henrissat B."/>
            <person name="Kohler A."/>
            <person name="Grigoriev I.V."/>
            <person name="Martin F.M."/>
            <person name="Hacquard S."/>
        </authorList>
    </citation>
    <scope>NUCLEOTIDE SEQUENCE</scope>
    <source>
        <strain evidence="3">MPI-CAGE-CH-0230</strain>
    </source>
</reference>
<dbReference type="CDD" id="cd06661">
    <property type="entry name" value="GGCT_like"/>
    <property type="match status" value="1"/>
</dbReference>
<comment type="caution">
    <text evidence="3">The sequence shown here is derived from an EMBL/GenBank/DDBJ whole genome shotgun (WGS) entry which is preliminary data.</text>
</comment>
<gene>
    <name evidence="3" type="ORF">B0I36DRAFT_215642</name>
</gene>
<accession>A0A9P9BV05</accession>
<name>A0A9P9BV05_9PEZI</name>
<comment type="similarity">
    <text evidence="1">Belongs to the gamma-glutamylcyclotransferase family.</text>
</comment>
<evidence type="ECO:0000256" key="2">
    <source>
        <dbReference type="SAM" id="MobiDB-lite"/>
    </source>
</evidence>
<dbReference type="PANTHER" id="PTHR31544:SF4">
    <property type="entry name" value="GAMMA-GLUTAMYLCYCLOTRANSFERASE-RELATED"/>
    <property type="match status" value="1"/>
</dbReference>
<evidence type="ECO:0000313" key="4">
    <source>
        <dbReference type="Proteomes" id="UP000756346"/>
    </source>
</evidence>
<dbReference type="Proteomes" id="UP000756346">
    <property type="component" value="Unassembled WGS sequence"/>
</dbReference>
<dbReference type="EMBL" id="JAGTJQ010000001">
    <property type="protein sequence ID" value="KAH7041531.1"/>
    <property type="molecule type" value="Genomic_DNA"/>
</dbReference>
<proteinExistence type="inferred from homology"/>
<feature type="non-terminal residue" evidence="3">
    <location>
        <position position="1"/>
    </location>
</feature>
<dbReference type="SUPFAM" id="SSF110857">
    <property type="entry name" value="Gamma-glutamyl cyclotransferase-like"/>
    <property type="match status" value="1"/>
</dbReference>
<organism evidence="3 4">
    <name type="scientific">Microdochium trichocladiopsis</name>
    <dbReference type="NCBI Taxonomy" id="1682393"/>
    <lineage>
        <taxon>Eukaryota</taxon>
        <taxon>Fungi</taxon>
        <taxon>Dikarya</taxon>
        <taxon>Ascomycota</taxon>
        <taxon>Pezizomycotina</taxon>
        <taxon>Sordariomycetes</taxon>
        <taxon>Xylariomycetidae</taxon>
        <taxon>Xylariales</taxon>
        <taxon>Microdochiaceae</taxon>
        <taxon>Microdochium</taxon>
    </lineage>
</organism>
<dbReference type="AlphaFoldDB" id="A0A9P9BV05"/>
<evidence type="ECO:0000256" key="1">
    <source>
        <dbReference type="ARBA" id="ARBA00008861"/>
    </source>
</evidence>
<dbReference type="OrthoDB" id="3262926at2759"/>
<dbReference type="InterPro" id="IPR036568">
    <property type="entry name" value="GGCT-like_sf"/>
</dbReference>
<feature type="region of interest" description="Disordered" evidence="2">
    <location>
        <begin position="1"/>
        <end position="28"/>
    </location>
</feature>
<dbReference type="InterPro" id="IPR045038">
    <property type="entry name" value="AIG2-like"/>
</dbReference>
<dbReference type="InterPro" id="IPR013024">
    <property type="entry name" value="GGCT-like"/>
</dbReference>
<feature type="non-terminal residue" evidence="3">
    <location>
        <position position="179"/>
    </location>
</feature>
<dbReference type="GO" id="GO:0016740">
    <property type="term" value="F:transferase activity"/>
    <property type="evidence" value="ECO:0007669"/>
    <property type="project" value="UniProtKB-KW"/>
</dbReference>
<dbReference type="GeneID" id="70178508"/>
<dbReference type="Gene3D" id="3.10.490.10">
    <property type="entry name" value="Gamma-glutamyl cyclotransferase-like"/>
    <property type="match status" value="1"/>
</dbReference>
<dbReference type="RefSeq" id="XP_046019586.1">
    <property type="nucleotide sequence ID" value="XM_046148962.1"/>
</dbReference>
<keyword evidence="4" id="KW-1185">Reference proteome</keyword>
<sequence length="179" mass="20318">PPPPAPPEPVQRTQLPSKPTRNKEPRPSVYLASLKAVGPDYFKQSVETPVREPPAGPTWYFFHGTLTNPQVLKHILDLQEEPVLRPATIIGYALTNWGQYKALIDGPVDGFAYPVATKEDEARLARYETSAYRAHRCMIQFKDDQEPREFCGNTFMYAGDAKALQEGRFDRTLWERPMG</sequence>